<evidence type="ECO:0000256" key="15">
    <source>
        <dbReference type="PIRSR" id="PIRSR611782-1"/>
    </source>
</evidence>
<comment type="caution">
    <text evidence="19">The sequence shown here is derived from an EMBL/GenBank/DDBJ whole genome shotgun (WGS) entry which is preliminary data.</text>
</comment>
<feature type="signal peptide" evidence="17">
    <location>
        <begin position="1"/>
        <end position="21"/>
    </location>
</feature>
<evidence type="ECO:0000256" key="12">
    <source>
        <dbReference type="ARBA" id="ARBA00022825"/>
    </source>
</evidence>
<proteinExistence type="inferred from homology"/>
<feature type="binding site" evidence="16">
    <location>
        <position position="44"/>
    </location>
    <ligand>
        <name>substrate</name>
    </ligand>
</feature>
<dbReference type="SUPFAM" id="SSF50494">
    <property type="entry name" value="Trypsin-like serine proteases"/>
    <property type="match status" value="1"/>
</dbReference>
<dbReference type="Gene3D" id="2.40.10.120">
    <property type="match status" value="1"/>
</dbReference>
<dbReference type="InterPro" id="IPR011782">
    <property type="entry name" value="Pept_S1C_Do"/>
</dbReference>
<evidence type="ECO:0000256" key="3">
    <source>
        <dbReference type="ARBA" id="ARBA00004418"/>
    </source>
</evidence>
<evidence type="ECO:0000256" key="9">
    <source>
        <dbReference type="ARBA" id="ARBA00022737"/>
    </source>
</evidence>
<keyword evidence="13" id="KW-0346">Stress response</keyword>
<dbReference type="InterPro" id="IPR036034">
    <property type="entry name" value="PDZ_sf"/>
</dbReference>
<evidence type="ECO:0000256" key="11">
    <source>
        <dbReference type="ARBA" id="ARBA00022801"/>
    </source>
</evidence>
<evidence type="ECO:0000256" key="13">
    <source>
        <dbReference type="ARBA" id="ARBA00023016"/>
    </source>
</evidence>
<gene>
    <name evidence="19" type="ORF">DKT75_02025</name>
</gene>
<dbReference type="PRINTS" id="PR00834">
    <property type="entry name" value="PROTEASES2C"/>
</dbReference>
<feature type="active site" description="Charge relay system" evidence="15">
    <location>
        <position position="211"/>
    </location>
</feature>
<keyword evidence="20" id="KW-1185">Reference proteome</keyword>
<dbReference type="AlphaFoldDB" id="A0A317CNB2"/>
<dbReference type="GO" id="GO:0006508">
    <property type="term" value="P:proteolysis"/>
    <property type="evidence" value="ECO:0007669"/>
    <property type="project" value="UniProtKB-KW"/>
</dbReference>
<keyword evidence="8 17" id="KW-0732">Signal</keyword>
<feature type="active site" description="Charge relay system" evidence="15">
    <location>
        <position position="138"/>
    </location>
</feature>
<dbReference type="Gene3D" id="2.30.42.10">
    <property type="match status" value="1"/>
</dbReference>
<dbReference type="InterPro" id="IPR001478">
    <property type="entry name" value="PDZ"/>
</dbReference>
<evidence type="ECO:0000256" key="6">
    <source>
        <dbReference type="ARBA" id="ARBA00013958"/>
    </source>
</evidence>
<dbReference type="Proteomes" id="UP000245506">
    <property type="component" value="Unassembled WGS sequence"/>
</dbReference>
<evidence type="ECO:0000256" key="5">
    <source>
        <dbReference type="ARBA" id="ARBA00013035"/>
    </source>
</evidence>
<feature type="active site" description="Charge relay system" evidence="15">
    <location>
        <position position="108"/>
    </location>
</feature>
<dbReference type="InterPro" id="IPR009003">
    <property type="entry name" value="Peptidase_S1_PA"/>
</dbReference>
<feature type="domain" description="PDZ" evidence="18">
    <location>
        <begin position="251"/>
        <end position="355"/>
    </location>
</feature>
<evidence type="ECO:0000313" key="19">
    <source>
        <dbReference type="EMBL" id="PWQ98963.1"/>
    </source>
</evidence>
<evidence type="ECO:0000256" key="14">
    <source>
        <dbReference type="ARBA" id="ARBA00032850"/>
    </source>
</evidence>
<evidence type="ECO:0000256" key="7">
    <source>
        <dbReference type="ARBA" id="ARBA00022670"/>
    </source>
</evidence>
<dbReference type="SMART" id="SM00228">
    <property type="entry name" value="PDZ"/>
    <property type="match status" value="2"/>
</dbReference>
<evidence type="ECO:0000256" key="4">
    <source>
        <dbReference type="ARBA" id="ARBA00010541"/>
    </source>
</evidence>
<dbReference type="Pfam" id="PF13365">
    <property type="entry name" value="Trypsin_2"/>
    <property type="match status" value="1"/>
</dbReference>
<dbReference type="GO" id="GO:0004252">
    <property type="term" value="F:serine-type endopeptidase activity"/>
    <property type="evidence" value="ECO:0007669"/>
    <property type="project" value="InterPro"/>
</dbReference>
<evidence type="ECO:0000256" key="8">
    <source>
        <dbReference type="ARBA" id="ARBA00022729"/>
    </source>
</evidence>
<comment type="catalytic activity">
    <reaction evidence="1">
        <text>Acts on substrates that are at least partially unfolded. The cleavage site P1 residue is normally between a pair of hydrophobic residues, such as Val-|-Val.</text>
        <dbReference type="EC" id="3.4.21.107"/>
    </reaction>
</comment>
<keyword evidence="10" id="KW-0574">Periplasm</keyword>
<dbReference type="Pfam" id="PF13180">
    <property type="entry name" value="PDZ_2"/>
    <property type="match status" value="1"/>
</dbReference>
<evidence type="ECO:0000259" key="18">
    <source>
        <dbReference type="PROSITE" id="PS50106"/>
    </source>
</evidence>
<keyword evidence="9" id="KW-0677">Repeat</keyword>
<name>A0A317CNB2_9GAMM</name>
<feature type="domain" description="PDZ" evidence="18">
    <location>
        <begin position="368"/>
        <end position="459"/>
    </location>
</feature>
<keyword evidence="7" id="KW-0645">Protease</keyword>
<keyword evidence="12" id="KW-0720">Serine protease</keyword>
<reference evidence="19 20" key="1">
    <citation type="submission" date="2018-05" db="EMBL/GenBank/DDBJ databases">
        <title>Leucothrix arctica sp. nov., isolated from Arctic seawater.</title>
        <authorList>
            <person name="Choi A."/>
            <person name="Baek K."/>
        </authorList>
    </citation>
    <scope>NUCLEOTIDE SEQUENCE [LARGE SCALE GENOMIC DNA]</scope>
    <source>
        <strain evidence="19 20">IMCC9719</strain>
    </source>
</reference>
<feature type="binding site" evidence="16">
    <location>
        <begin position="209"/>
        <end position="211"/>
    </location>
    <ligand>
        <name>substrate</name>
    </ligand>
</feature>
<evidence type="ECO:0000256" key="16">
    <source>
        <dbReference type="PIRSR" id="PIRSR611782-2"/>
    </source>
</evidence>
<evidence type="ECO:0000313" key="20">
    <source>
        <dbReference type="Proteomes" id="UP000245506"/>
    </source>
</evidence>
<keyword evidence="11" id="KW-0378">Hydrolase</keyword>
<dbReference type="PROSITE" id="PS50106">
    <property type="entry name" value="PDZ"/>
    <property type="match status" value="2"/>
</dbReference>
<feature type="chain" id="PRO_5039101437" description="Probable periplasmic serine endoprotease DegP-like" evidence="17">
    <location>
        <begin position="22"/>
        <end position="474"/>
    </location>
</feature>
<evidence type="ECO:0000256" key="17">
    <source>
        <dbReference type="SAM" id="SignalP"/>
    </source>
</evidence>
<dbReference type="PANTHER" id="PTHR22939">
    <property type="entry name" value="SERINE PROTEASE FAMILY S1C HTRA-RELATED"/>
    <property type="match status" value="1"/>
</dbReference>
<dbReference type="EMBL" id="QGKL01000009">
    <property type="protein sequence ID" value="PWQ98963.1"/>
    <property type="molecule type" value="Genomic_DNA"/>
</dbReference>
<organism evidence="19 20">
    <name type="scientific">Leucothrix arctica</name>
    <dbReference type="NCBI Taxonomy" id="1481894"/>
    <lineage>
        <taxon>Bacteria</taxon>
        <taxon>Pseudomonadati</taxon>
        <taxon>Pseudomonadota</taxon>
        <taxon>Gammaproteobacteria</taxon>
        <taxon>Thiotrichales</taxon>
        <taxon>Thiotrichaceae</taxon>
        <taxon>Leucothrix</taxon>
    </lineage>
</organism>
<dbReference type="InterPro" id="IPR001940">
    <property type="entry name" value="Peptidase_S1C"/>
</dbReference>
<comment type="function">
    <text evidence="2">Might be efficient in the degradation of transiently denatured and unfolded proteins which accumulate in the periplasm following stress conditions.</text>
</comment>
<accession>A0A317CNB2</accession>
<dbReference type="PANTHER" id="PTHR22939:SF130">
    <property type="entry name" value="PERIPLASMIC SERINE ENDOPROTEASE DEGP-LIKE-RELATED"/>
    <property type="match status" value="1"/>
</dbReference>
<evidence type="ECO:0000256" key="2">
    <source>
        <dbReference type="ARBA" id="ARBA00002610"/>
    </source>
</evidence>
<dbReference type="FunFam" id="2.40.10.120:FF:000007">
    <property type="entry name" value="Periplasmic serine endoprotease DegP-like"/>
    <property type="match status" value="1"/>
</dbReference>
<dbReference type="RefSeq" id="WP_109821769.1">
    <property type="nucleotide sequence ID" value="NZ_QGKL01000009.1"/>
</dbReference>
<feature type="binding site" evidence="16">
    <location>
        <position position="138"/>
    </location>
    <ligand>
        <name>substrate</name>
    </ligand>
</feature>
<dbReference type="NCBIfam" id="TIGR02037">
    <property type="entry name" value="degP_htrA_DO"/>
    <property type="match status" value="1"/>
</dbReference>
<dbReference type="EC" id="3.4.21.107" evidence="5"/>
<dbReference type="Gene3D" id="2.30.42.60">
    <property type="match status" value="1"/>
</dbReference>
<dbReference type="GO" id="GO:0042597">
    <property type="term" value="C:periplasmic space"/>
    <property type="evidence" value="ECO:0007669"/>
    <property type="project" value="UniProtKB-SubCell"/>
</dbReference>
<dbReference type="SUPFAM" id="SSF50156">
    <property type="entry name" value="PDZ domain-like"/>
    <property type="match status" value="2"/>
</dbReference>
<protein>
    <recommendedName>
        <fullName evidence="6">Probable periplasmic serine endoprotease DegP-like</fullName>
        <ecNumber evidence="5">3.4.21.107</ecNumber>
    </recommendedName>
    <alternativeName>
        <fullName evidence="14">Protease Do</fullName>
    </alternativeName>
</protein>
<sequence length="474" mass="51272">MRMWASFLTTLLLFLSSLAAANDFPDFTTLVKQQSASVVNISTERRLPNRSKLPPGIEIPEGGTGNEALDEFLKRFFEYGEEEDDSGNDSLGSGFIVSADGYIITNHHVVDGADEIMVNLNDRRELSASVIGTDKRSDLALLKIDAKDLPVVTFGSSEDLEVGEWVIAIGSPFGFDHSVTAGIVSAKERNLPAESYIPFIQTDVAINPGNSGGPLFNLKGEVVGINSQIYSRTGGFMGLSFSIPVDVAKNVIDQLKETGEVRRGWLGVYIQEVTRQLATTFGLDHPVGALVAQVMPGGPADGVLKPGDVILEFAGKSVDSSATLPFHVGSASIDKDVDVLVKRNGSNLLVSLRLGELRQQDLKEQEEEVEEKEEQTSDIVVGLAVENIDDDIRESVGIDEGGVLVQRVLSDAAMSAEVERGDIITRFDGQLVEDVQGLLKLSKLVNTDKPVAILVIRDGAARFLVYKPEERSEK</sequence>
<evidence type="ECO:0000256" key="1">
    <source>
        <dbReference type="ARBA" id="ARBA00001772"/>
    </source>
</evidence>
<comment type="subcellular location">
    <subcellularLocation>
        <location evidence="3">Periplasm</location>
    </subcellularLocation>
</comment>
<feature type="binding site" evidence="16">
    <location>
        <position position="108"/>
    </location>
    <ligand>
        <name>substrate</name>
    </ligand>
</feature>
<dbReference type="OrthoDB" id="9758917at2"/>
<evidence type="ECO:0000256" key="10">
    <source>
        <dbReference type="ARBA" id="ARBA00022764"/>
    </source>
</evidence>
<comment type="similarity">
    <text evidence="4">Belongs to the peptidase S1C family.</text>
</comment>